<feature type="transmembrane region" description="Helical" evidence="6">
    <location>
        <begin position="43"/>
        <end position="60"/>
    </location>
</feature>
<gene>
    <name evidence="8" type="ORF">MUN89_10650</name>
</gene>
<dbReference type="InterPro" id="IPR035681">
    <property type="entry name" value="ComA-like_MBL"/>
</dbReference>
<comment type="subcellular location">
    <subcellularLocation>
        <location evidence="1">Cell membrane</location>
        <topology evidence="1">Multi-pass membrane protein</topology>
    </subcellularLocation>
</comment>
<dbReference type="SMART" id="SM00849">
    <property type="entry name" value="Lactamase_B"/>
    <property type="match status" value="1"/>
</dbReference>
<proteinExistence type="predicted"/>
<evidence type="ECO:0000313" key="8">
    <source>
        <dbReference type="EMBL" id="UOQ46325.1"/>
    </source>
</evidence>
<dbReference type="Gene3D" id="3.60.15.10">
    <property type="entry name" value="Ribonuclease Z/Hydroxyacylglutathione hydrolase-like"/>
    <property type="match status" value="1"/>
</dbReference>
<keyword evidence="3 6" id="KW-0812">Transmembrane</keyword>
<feature type="transmembrane region" description="Helical" evidence="6">
    <location>
        <begin position="477"/>
        <end position="498"/>
    </location>
</feature>
<evidence type="ECO:0000256" key="1">
    <source>
        <dbReference type="ARBA" id="ARBA00004651"/>
    </source>
</evidence>
<accession>A0ABY4EQS7</accession>
<keyword evidence="5 6" id="KW-0472">Membrane</keyword>
<feature type="domain" description="Metallo-beta-lactamase" evidence="7">
    <location>
        <begin position="511"/>
        <end position="706"/>
    </location>
</feature>
<dbReference type="PANTHER" id="PTHR30619">
    <property type="entry name" value="DNA INTERNALIZATION/COMPETENCE PROTEIN COMEC/REC2"/>
    <property type="match status" value="1"/>
</dbReference>
<keyword evidence="2" id="KW-1003">Cell membrane</keyword>
<evidence type="ECO:0000259" key="7">
    <source>
        <dbReference type="SMART" id="SM00849"/>
    </source>
</evidence>
<evidence type="ECO:0000256" key="5">
    <source>
        <dbReference type="ARBA" id="ARBA00023136"/>
    </source>
</evidence>
<dbReference type="InterPro" id="IPR004797">
    <property type="entry name" value="Competence_ComEC/Rec2"/>
</dbReference>
<dbReference type="InterPro" id="IPR025405">
    <property type="entry name" value="DUF4131"/>
</dbReference>
<evidence type="ECO:0000256" key="3">
    <source>
        <dbReference type="ARBA" id="ARBA00022692"/>
    </source>
</evidence>
<dbReference type="NCBIfam" id="TIGR00361">
    <property type="entry name" value="ComEC_Rec2"/>
    <property type="match status" value="1"/>
</dbReference>
<evidence type="ECO:0000313" key="9">
    <source>
        <dbReference type="Proteomes" id="UP000831787"/>
    </source>
</evidence>
<keyword evidence="4 6" id="KW-1133">Transmembrane helix</keyword>
<feature type="transmembrane region" description="Helical" evidence="6">
    <location>
        <begin position="234"/>
        <end position="254"/>
    </location>
</feature>
<dbReference type="EMBL" id="CP095073">
    <property type="protein sequence ID" value="UOQ46325.1"/>
    <property type="molecule type" value="Genomic_DNA"/>
</dbReference>
<dbReference type="InterPro" id="IPR052159">
    <property type="entry name" value="Competence_DNA_uptake"/>
</dbReference>
<reference evidence="8 9" key="1">
    <citation type="submission" date="2022-04" db="EMBL/GenBank/DDBJ databases">
        <title>Halobacillus sp. isolated from saltern.</title>
        <authorList>
            <person name="Won M."/>
            <person name="Lee C.-M."/>
            <person name="Woen H.-Y."/>
            <person name="Kwon S.-W."/>
        </authorList>
    </citation>
    <scope>NUCLEOTIDE SEQUENCE [LARGE SCALE GENOMIC DNA]</scope>
    <source>
        <strain evidence="8 9">SSBR10-3</strain>
    </source>
</reference>
<feature type="transmembrane region" description="Helical" evidence="6">
    <location>
        <begin position="390"/>
        <end position="409"/>
    </location>
</feature>
<feature type="transmembrane region" description="Helical" evidence="6">
    <location>
        <begin position="266"/>
        <end position="286"/>
    </location>
</feature>
<feature type="transmembrane region" description="Helical" evidence="6">
    <location>
        <begin position="331"/>
        <end position="349"/>
    </location>
</feature>
<evidence type="ECO:0000256" key="6">
    <source>
        <dbReference type="SAM" id="Phobius"/>
    </source>
</evidence>
<evidence type="ECO:0000256" key="4">
    <source>
        <dbReference type="ARBA" id="ARBA00022989"/>
    </source>
</evidence>
<dbReference type="CDD" id="cd07731">
    <property type="entry name" value="ComA-like_MBL-fold"/>
    <property type="match status" value="1"/>
</dbReference>
<feature type="transmembrane region" description="Helical" evidence="6">
    <location>
        <begin position="416"/>
        <end position="435"/>
    </location>
</feature>
<protein>
    <submittedName>
        <fullName evidence="8">DNA internalization-related competence protein ComEC/Rec2</fullName>
    </submittedName>
</protein>
<dbReference type="RefSeq" id="WP_244713439.1">
    <property type="nucleotide sequence ID" value="NZ_CP095073.1"/>
</dbReference>
<sequence>MRGKLHLPLAAMAGGAVFASTGEIGKFVCIGVLTMIFFRVRRMWRIFLLSSFLCFGYWYFAPAEKTSLNLTPHLITGTISSGITETDQSIQVILTKDNKNPVEKVQLTYFKEQMDALYLEKLQNQWKYGAACTIYSSEEEVKEARNPGEFDFRHYLARQQIYSQVVITKDIRMSCKGSSWLQYLFEQRNRMEFTVKNAVSTTAYPWIKALIFGETDELDKDTLEWFREWGLSHLLAISGLHIGLFLTLFMLLFYRTGIASMEQVRFSLICILPAYSFIAGGAPSVLRASLMGVIALLLAQAGLRMAVTDILSITAIVLLIASPDMLQQPGFQFSFLVTFALIFSSKIFLQEQNFLTLSAKICLISQLCVLPLQVHYFYECNPLSLLANLLLVPYFSFLLLPISLLLVLQAFIFPKIAFVFSTLTFSCHTQLLNYIEILSSKVLFQWTIGAIPTPWILVFSGSFVMMMIFWSRRKLKLTFYLAVVCCSVLIVYSSLPYFSSQGTVTMLDIGQGDTFVIELPFRRGVMMIDAAGPPIFTENKTRTEEMVIAPFLKSRGISHLDAMLVSHHDWDHNGSVSPILHDFTVDRLIVSPYYKFEKKQGPKVEVNRVKAGDKFSIQGQQFSVLEPDREASSTNDNSVVLLTKLGGKLWMFTGDSSVEKEEEMVRNGSNLDVDVLKVGHHGSHTSTSEEWLEALTPEIALISAGEHNRYGHPHQDVINKLKDMGIIIWRTDQHGAVQYKFSGGEGTFYPFLSYNASRE</sequence>
<dbReference type="Pfam" id="PF13567">
    <property type="entry name" value="DUF4131"/>
    <property type="match status" value="1"/>
</dbReference>
<dbReference type="SUPFAM" id="SSF56281">
    <property type="entry name" value="Metallo-hydrolase/oxidoreductase"/>
    <property type="match status" value="1"/>
</dbReference>
<dbReference type="NCBIfam" id="TIGR00360">
    <property type="entry name" value="ComEC_N-term"/>
    <property type="match status" value="1"/>
</dbReference>
<dbReference type="Proteomes" id="UP000831787">
    <property type="component" value="Chromosome"/>
</dbReference>
<dbReference type="InterPro" id="IPR004477">
    <property type="entry name" value="ComEC_N"/>
</dbReference>
<name>A0ABY4EQS7_9BACI</name>
<dbReference type="InterPro" id="IPR036866">
    <property type="entry name" value="RibonucZ/Hydroxyglut_hydro"/>
</dbReference>
<dbReference type="Pfam" id="PF00753">
    <property type="entry name" value="Lactamase_B"/>
    <property type="match status" value="1"/>
</dbReference>
<dbReference type="InterPro" id="IPR001279">
    <property type="entry name" value="Metallo-B-lactamas"/>
</dbReference>
<feature type="transmembrane region" description="Helical" evidence="6">
    <location>
        <begin position="447"/>
        <end position="470"/>
    </location>
</feature>
<dbReference type="PANTHER" id="PTHR30619:SF7">
    <property type="entry name" value="BETA-LACTAMASE DOMAIN PROTEIN"/>
    <property type="match status" value="1"/>
</dbReference>
<organism evidence="8 9">
    <name type="scientific">Halobacillus salinarum</name>
    <dbReference type="NCBI Taxonomy" id="2932257"/>
    <lineage>
        <taxon>Bacteria</taxon>
        <taxon>Bacillati</taxon>
        <taxon>Bacillota</taxon>
        <taxon>Bacilli</taxon>
        <taxon>Bacillales</taxon>
        <taxon>Bacillaceae</taxon>
        <taxon>Halobacillus</taxon>
    </lineage>
</organism>
<evidence type="ECO:0000256" key="2">
    <source>
        <dbReference type="ARBA" id="ARBA00022475"/>
    </source>
</evidence>
<keyword evidence="9" id="KW-1185">Reference proteome</keyword>
<dbReference type="Pfam" id="PF03772">
    <property type="entry name" value="Competence"/>
    <property type="match status" value="1"/>
</dbReference>
<feature type="transmembrane region" description="Helical" evidence="6">
    <location>
        <begin position="293"/>
        <end position="319"/>
    </location>
</feature>